<comment type="caution">
    <text evidence="1">The sequence shown here is derived from an EMBL/GenBank/DDBJ whole genome shotgun (WGS) entry which is preliminary data.</text>
</comment>
<evidence type="ECO:0000313" key="1">
    <source>
        <dbReference type="EMBL" id="MQL89944.1"/>
    </source>
</evidence>
<sequence length="66" mass="7676">MLSAGNIEVRQENFCSTISFTSTSKNVFLRLSSRRDRLRAETHPCSRSILGEDRRLRRTEFSSVRL</sequence>
<dbReference type="AlphaFoldDB" id="A0A843V8M3"/>
<organism evidence="1 2">
    <name type="scientific">Colocasia esculenta</name>
    <name type="common">Wild taro</name>
    <name type="synonym">Arum esculentum</name>
    <dbReference type="NCBI Taxonomy" id="4460"/>
    <lineage>
        <taxon>Eukaryota</taxon>
        <taxon>Viridiplantae</taxon>
        <taxon>Streptophyta</taxon>
        <taxon>Embryophyta</taxon>
        <taxon>Tracheophyta</taxon>
        <taxon>Spermatophyta</taxon>
        <taxon>Magnoliopsida</taxon>
        <taxon>Liliopsida</taxon>
        <taxon>Araceae</taxon>
        <taxon>Aroideae</taxon>
        <taxon>Colocasieae</taxon>
        <taxon>Colocasia</taxon>
    </lineage>
</organism>
<protein>
    <submittedName>
        <fullName evidence="1">Uncharacterized protein</fullName>
    </submittedName>
</protein>
<accession>A0A843V8M3</accession>
<reference evidence="1" key="1">
    <citation type="submission" date="2017-07" db="EMBL/GenBank/DDBJ databases">
        <title>Taro Niue Genome Assembly and Annotation.</title>
        <authorList>
            <person name="Atibalentja N."/>
            <person name="Keating K."/>
            <person name="Fields C.J."/>
        </authorList>
    </citation>
    <scope>NUCLEOTIDE SEQUENCE</scope>
    <source>
        <strain evidence="1">Niue_2</strain>
        <tissue evidence="1">Leaf</tissue>
    </source>
</reference>
<keyword evidence="2" id="KW-1185">Reference proteome</keyword>
<proteinExistence type="predicted"/>
<dbReference type="Proteomes" id="UP000652761">
    <property type="component" value="Unassembled WGS sequence"/>
</dbReference>
<name>A0A843V8M3_COLES</name>
<evidence type="ECO:0000313" key="2">
    <source>
        <dbReference type="Proteomes" id="UP000652761"/>
    </source>
</evidence>
<dbReference type="EMBL" id="NMUH01001192">
    <property type="protein sequence ID" value="MQL89944.1"/>
    <property type="molecule type" value="Genomic_DNA"/>
</dbReference>
<gene>
    <name evidence="1" type="ORF">Taro_022534</name>
</gene>